<dbReference type="InterPro" id="IPR009057">
    <property type="entry name" value="Homeodomain-like_sf"/>
</dbReference>
<dbReference type="Pfam" id="PF00440">
    <property type="entry name" value="TetR_N"/>
    <property type="match status" value="1"/>
</dbReference>
<dbReference type="InterPro" id="IPR001647">
    <property type="entry name" value="HTH_TetR"/>
</dbReference>
<dbReference type="Gene3D" id="1.10.10.60">
    <property type="entry name" value="Homeodomain-like"/>
    <property type="match status" value="1"/>
</dbReference>
<dbReference type="SUPFAM" id="SSF46689">
    <property type="entry name" value="Homeodomain-like"/>
    <property type="match status" value="1"/>
</dbReference>
<name>A0ABY6D1C4_9BACT</name>
<dbReference type="EMBL" id="CP106735">
    <property type="protein sequence ID" value="UXX79519.1"/>
    <property type="molecule type" value="Genomic_DNA"/>
</dbReference>
<dbReference type="PANTHER" id="PTHR30328">
    <property type="entry name" value="TRANSCRIPTIONAL REPRESSOR"/>
    <property type="match status" value="1"/>
</dbReference>
<dbReference type="SUPFAM" id="SSF48498">
    <property type="entry name" value="Tetracyclin repressor-like, C-terminal domain"/>
    <property type="match status" value="1"/>
</dbReference>
<evidence type="ECO:0000313" key="5">
    <source>
        <dbReference type="Proteomes" id="UP001062165"/>
    </source>
</evidence>
<sequence length="208" mass="24310">MINNTKDKILEVAESLFNRYGVRSVSMDDIARELSISKKTIYQSYKDKDELVFTFAQAHINRNRCEVTEAREKTNNAIEELVNLSACIREHVKTVNPSMIYDLQKYHPKSWSLWMDYKSEYIKGTMLATIARGKKEGFFREDLNAEILATFRVESIEMTFDGKVFPRDQFDFTEVQMTLFDHFARGMMTIKGQELYDSLIDAKSYESN</sequence>
<dbReference type="InterPro" id="IPR050109">
    <property type="entry name" value="HTH-type_TetR-like_transc_reg"/>
</dbReference>
<dbReference type="PRINTS" id="PR00455">
    <property type="entry name" value="HTHTETR"/>
</dbReference>
<evidence type="ECO:0000256" key="2">
    <source>
        <dbReference type="PROSITE-ProRule" id="PRU00335"/>
    </source>
</evidence>
<accession>A0ABY6D1C4</accession>
<evidence type="ECO:0000313" key="4">
    <source>
        <dbReference type="EMBL" id="UXX79519.1"/>
    </source>
</evidence>
<organism evidence="4 5">
    <name type="scientific">Reichenbachiella carrageenanivorans</name>
    <dbReference type="NCBI Taxonomy" id="2979869"/>
    <lineage>
        <taxon>Bacteria</taxon>
        <taxon>Pseudomonadati</taxon>
        <taxon>Bacteroidota</taxon>
        <taxon>Cytophagia</taxon>
        <taxon>Cytophagales</taxon>
        <taxon>Reichenbachiellaceae</taxon>
        <taxon>Reichenbachiella</taxon>
    </lineage>
</organism>
<protein>
    <submittedName>
        <fullName evidence="4">TetR/AcrR family transcriptional regulator</fullName>
    </submittedName>
</protein>
<dbReference type="InterPro" id="IPR036271">
    <property type="entry name" value="Tet_transcr_reg_TetR-rel_C_sf"/>
</dbReference>
<evidence type="ECO:0000259" key="3">
    <source>
        <dbReference type="PROSITE" id="PS50977"/>
    </source>
</evidence>
<dbReference type="PROSITE" id="PS50977">
    <property type="entry name" value="HTH_TETR_2"/>
    <property type="match status" value="1"/>
</dbReference>
<proteinExistence type="predicted"/>
<dbReference type="Proteomes" id="UP001062165">
    <property type="component" value="Chromosome"/>
</dbReference>
<dbReference type="PANTHER" id="PTHR30328:SF54">
    <property type="entry name" value="HTH-TYPE TRANSCRIPTIONAL REPRESSOR SCO4008"/>
    <property type="match status" value="1"/>
</dbReference>
<feature type="domain" description="HTH tetR-type" evidence="3">
    <location>
        <begin position="3"/>
        <end position="63"/>
    </location>
</feature>
<evidence type="ECO:0000256" key="1">
    <source>
        <dbReference type="ARBA" id="ARBA00023125"/>
    </source>
</evidence>
<keyword evidence="1 2" id="KW-0238">DNA-binding</keyword>
<reference evidence="4" key="1">
    <citation type="submission" date="2022-10" db="EMBL/GenBank/DDBJ databases">
        <title>Comparative genomics and taxonomic characterization of three novel marine species of genus Reichenbachiella exhibiting antioxidant and polysaccharide degradation activities.</title>
        <authorList>
            <person name="Muhammad N."/>
            <person name="Lee Y.-J."/>
            <person name="Ko J."/>
            <person name="Kim S.-G."/>
        </authorList>
    </citation>
    <scope>NUCLEOTIDE SEQUENCE</scope>
    <source>
        <strain evidence="4">Wsw4-B4</strain>
    </source>
</reference>
<gene>
    <name evidence="4" type="ORF">N7E81_00135</name>
</gene>
<dbReference type="RefSeq" id="WP_263051251.1">
    <property type="nucleotide sequence ID" value="NZ_CP106735.1"/>
</dbReference>
<dbReference type="Gene3D" id="1.10.357.10">
    <property type="entry name" value="Tetracycline Repressor, domain 2"/>
    <property type="match status" value="1"/>
</dbReference>
<feature type="DNA-binding region" description="H-T-H motif" evidence="2">
    <location>
        <begin position="26"/>
        <end position="45"/>
    </location>
</feature>
<keyword evidence="5" id="KW-1185">Reference proteome</keyword>